<sequence length="255" mass="28091">MDASEARPTRLLERFTAEAGRVVPLEALWAHGSLALGDYRPGRSDLDLVALVGAPVTAPQRQRLEQLHRTLIADVPEAAGLHCSYVVRARLADAGADHVTWAQSRLFERPVTPVTRRELTTGGLSLYGPGPAGLVAEVSDQELAEFVRGDLRDFWYPASARPALWLEDIWVDLGLLTLARASVTLREGRLITKGQALEVLTAWGAPAEVVRDIHRRRYGAGPHRVSPPWRVRRGRLARTYVRAGIERTLASRPGP</sequence>
<dbReference type="InterPro" id="IPR002934">
    <property type="entry name" value="Polymerase_NTP_transf_dom"/>
</dbReference>
<evidence type="ECO:0000259" key="1">
    <source>
        <dbReference type="Pfam" id="PF01909"/>
    </source>
</evidence>
<name>A0ABW1GR65_9ACTN</name>
<feature type="domain" description="Polymerase nucleotidyl transferase" evidence="1">
    <location>
        <begin position="26"/>
        <end position="88"/>
    </location>
</feature>
<dbReference type="Proteomes" id="UP001596200">
    <property type="component" value="Unassembled WGS sequence"/>
</dbReference>
<evidence type="ECO:0000313" key="3">
    <source>
        <dbReference type="Proteomes" id="UP001596200"/>
    </source>
</evidence>
<evidence type="ECO:0000313" key="2">
    <source>
        <dbReference type="EMBL" id="MFC5916057.1"/>
    </source>
</evidence>
<organism evidence="2 3">
    <name type="scientific">Streptomyces pulveraceus</name>
    <dbReference type="NCBI Taxonomy" id="68258"/>
    <lineage>
        <taxon>Bacteria</taxon>
        <taxon>Bacillati</taxon>
        <taxon>Actinomycetota</taxon>
        <taxon>Actinomycetes</taxon>
        <taxon>Kitasatosporales</taxon>
        <taxon>Streptomycetaceae</taxon>
        <taxon>Streptomyces</taxon>
    </lineage>
</organism>
<accession>A0ABW1GR65</accession>
<protein>
    <submittedName>
        <fullName evidence="2">Nucleotidyltransferase domain-containing protein</fullName>
    </submittedName>
</protein>
<reference evidence="3" key="1">
    <citation type="journal article" date="2019" name="Int. J. Syst. Evol. Microbiol.">
        <title>The Global Catalogue of Microorganisms (GCM) 10K type strain sequencing project: providing services to taxonomists for standard genome sequencing and annotation.</title>
        <authorList>
            <consortium name="The Broad Institute Genomics Platform"/>
            <consortium name="The Broad Institute Genome Sequencing Center for Infectious Disease"/>
            <person name="Wu L."/>
            <person name="Ma J."/>
        </authorList>
    </citation>
    <scope>NUCLEOTIDE SEQUENCE [LARGE SCALE GENOMIC DNA]</scope>
    <source>
        <strain evidence="3">JCM 4147</strain>
    </source>
</reference>
<dbReference type="RefSeq" id="WP_344517577.1">
    <property type="nucleotide sequence ID" value="NZ_BAAATU010000072.1"/>
</dbReference>
<proteinExistence type="predicted"/>
<dbReference type="Pfam" id="PF01909">
    <property type="entry name" value="NTP_transf_2"/>
    <property type="match status" value="1"/>
</dbReference>
<dbReference type="InterPro" id="IPR043519">
    <property type="entry name" value="NT_sf"/>
</dbReference>
<comment type="caution">
    <text evidence="2">The sequence shown here is derived from an EMBL/GenBank/DDBJ whole genome shotgun (WGS) entry which is preliminary data.</text>
</comment>
<keyword evidence="3" id="KW-1185">Reference proteome</keyword>
<dbReference type="SUPFAM" id="SSF81301">
    <property type="entry name" value="Nucleotidyltransferase"/>
    <property type="match status" value="1"/>
</dbReference>
<dbReference type="EMBL" id="JBHSPU010000017">
    <property type="protein sequence ID" value="MFC5916057.1"/>
    <property type="molecule type" value="Genomic_DNA"/>
</dbReference>
<gene>
    <name evidence="2" type="ORF">ACFP1B_21915</name>
</gene>